<dbReference type="HOGENOM" id="CLU_1691849_0_0_9"/>
<dbReference type="InterPro" id="IPR045865">
    <property type="entry name" value="ACT-like_dom_sf"/>
</dbReference>
<reference evidence="1" key="1">
    <citation type="submission" date="2007-11" db="EMBL/GenBank/DDBJ databases">
        <authorList>
            <person name="Fulton L."/>
            <person name="Clifton S."/>
            <person name="Fulton B."/>
            <person name="Xu J."/>
            <person name="Minx P."/>
            <person name="Pepin K.H."/>
            <person name="Johnson M."/>
            <person name="Thiruvilangam P."/>
            <person name="Bhonagiri V."/>
            <person name="Nash W.E."/>
            <person name="Mardis E.R."/>
            <person name="Wilson R.K."/>
        </authorList>
    </citation>
    <scope>NUCLEOTIDE SEQUENCE [LARGE SCALE GENOMIC DNA]</scope>
    <source>
        <strain evidence="1">DSM 17241</strain>
    </source>
</reference>
<dbReference type="NCBIfam" id="TIGR03959">
    <property type="entry name" value="hyd_TM1266"/>
    <property type="match status" value="1"/>
</dbReference>
<dbReference type="Gene3D" id="3.30.70.1150">
    <property type="entry name" value="ACT-like. Chain A, domain 2"/>
    <property type="match status" value="1"/>
</dbReference>
<keyword evidence="2" id="KW-1185">Reference proteome</keyword>
<evidence type="ECO:0000313" key="1">
    <source>
        <dbReference type="EMBL" id="EDS12634.1"/>
    </source>
</evidence>
<proteinExistence type="predicted"/>
<dbReference type="InterPro" id="IPR027271">
    <property type="entry name" value="Acetolactate_synth/TF_NikR_C"/>
</dbReference>
<organism evidence="1 2">
    <name type="scientific">Anaerotruncus colihominis DSM 17241</name>
    <dbReference type="NCBI Taxonomy" id="445972"/>
    <lineage>
        <taxon>Bacteria</taxon>
        <taxon>Bacillati</taxon>
        <taxon>Bacillota</taxon>
        <taxon>Clostridia</taxon>
        <taxon>Eubacteriales</taxon>
        <taxon>Oscillospiraceae</taxon>
        <taxon>Anaerotruncus</taxon>
    </lineage>
</organism>
<comment type="caution">
    <text evidence="1">The sequence shown here is derived from an EMBL/GenBank/DDBJ whole genome shotgun (WGS) entry which is preliminary data.</text>
</comment>
<evidence type="ECO:0000313" key="2">
    <source>
        <dbReference type="Proteomes" id="UP000003803"/>
    </source>
</evidence>
<accession>B0P7Y1</accession>
<reference evidence="1" key="2">
    <citation type="submission" date="2013-09" db="EMBL/GenBank/DDBJ databases">
        <title>Draft genome sequence of Anaerotruncus colihominis(DSM 17241).</title>
        <authorList>
            <person name="Sudarsanam P."/>
            <person name="Ley R."/>
            <person name="Guruge J."/>
            <person name="Turnbaugh P.J."/>
            <person name="Mahowald M."/>
            <person name="Liep D."/>
            <person name="Gordon J."/>
        </authorList>
    </citation>
    <scope>NUCLEOTIDE SEQUENCE</scope>
    <source>
        <strain evidence="1">DSM 17241</strain>
    </source>
</reference>
<dbReference type="STRING" id="169435.ERS852551_01541"/>
<dbReference type="EMBL" id="ABGD02000006">
    <property type="protein sequence ID" value="EDS12634.1"/>
    <property type="molecule type" value="Genomic_DNA"/>
</dbReference>
<name>B0P7Y1_9FIRM</name>
<gene>
    <name evidence="1" type="ORF">ANACOL_00870</name>
</gene>
<dbReference type="Pfam" id="PF21699">
    <property type="entry name" value="TM1266-like"/>
    <property type="match status" value="1"/>
</dbReference>
<protein>
    <submittedName>
        <fullName evidence="1">Iron-only hydrogenase system regulator</fullName>
    </submittedName>
</protein>
<dbReference type="AlphaFoldDB" id="B0P7Y1"/>
<dbReference type="SUPFAM" id="SSF55021">
    <property type="entry name" value="ACT-like"/>
    <property type="match status" value="1"/>
</dbReference>
<sequence length="155" mass="17159">MMRHFPALRASENDVQTFLRPALAYSRDALWAHEVLFCKNAALKRHFFFERQPRKNNCKRVIFMDTRIALIGIIVEEPSAADRINAVLHEYAPYIVGRMGIPYRQKEVCIISVVIDAPGDLISALSGKLGMLGGVSIKTVYSKVPAGKDPGACAG</sequence>
<dbReference type="InterPro" id="IPR023860">
    <property type="entry name" value="FeFe-hyd_TM1266"/>
</dbReference>
<dbReference type="Proteomes" id="UP000003803">
    <property type="component" value="Unassembled WGS sequence"/>
</dbReference>
<dbReference type="eggNOG" id="COG0864">
    <property type="taxonomic scope" value="Bacteria"/>
</dbReference>